<evidence type="ECO:0000313" key="1">
    <source>
        <dbReference type="EnsemblProtists" id="HpaP809068"/>
    </source>
</evidence>
<dbReference type="AlphaFoldDB" id="M4BRM8"/>
<reference evidence="1" key="2">
    <citation type="submission" date="2015-06" db="UniProtKB">
        <authorList>
            <consortium name="EnsemblProtists"/>
        </authorList>
    </citation>
    <scope>IDENTIFICATION</scope>
    <source>
        <strain evidence="1">Emoy2</strain>
    </source>
</reference>
<name>M4BRM8_HYAAE</name>
<reference evidence="2" key="1">
    <citation type="journal article" date="2010" name="Science">
        <title>Signatures of adaptation to obligate biotrophy in the Hyaloperonospora arabidopsidis genome.</title>
        <authorList>
            <person name="Baxter L."/>
            <person name="Tripathy S."/>
            <person name="Ishaque N."/>
            <person name="Boot N."/>
            <person name="Cabral A."/>
            <person name="Kemen E."/>
            <person name="Thines M."/>
            <person name="Ah-Fong A."/>
            <person name="Anderson R."/>
            <person name="Badejoko W."/>
            <person name="Bittner-Eddy P."/>
            <person name="Boore J.L."/>
            <person name="Chibucos M.C."/>
            <person name="Coates M."/>
            <person name="Dehal P."/>
            <person name="Delehaunty K."/>
            <person name="Dong S."/>
            <person name="Downton P."/>
            <person name="Dumas B."/>
            <person name="Fabro G."/>
            <person name="Fronick C."/>
            <person name="Fuerstenberg S.I."/>
            <person name="Fulton L."/>
            <person name="Gaulin E."/>
            <person name="Govers F."/>
            <person name="Hughes L."/>
            <person name="Humphray S."/>
            <person name="Jiang R.H."/>
            <person name="Judelson H."/>
            <person name="Kamoun S."/>
            <person name="Kyung K."/>
            <person name="Meijer H."/>
            <person name="Minx P."/>
            <person name="Morris P."/>
            <person name="Nelson J."/>
            <person name="Phuntumart V."/>
            <person name="Qutob D."/>
            <person name="Rehmany A."/>
            <person name="Rougon-Cardoso A."/>
            <person name="Ryden P."/>
            <person name="Torto-Alalibo T."/>
            <person name="Studholme D."/>
            <person name="Wang Y."/>
            <person name="Win J."/>
            <person name="Wood J."/>
            <person name="Clifton S.W."/>
            <person name="Rogers J."/>
            <person name="Van den Ackerveken G."/>
            <person name="Jones J.D."/>
            <person name="McDowell J.M."/>
            <person name="Beynon J."/>
            <person name="Tyler B.M."/>
        </authorList>
    </citation>
    <scope>NUCLEOTIDE SEQUENCE [LARGE SCALE GENOMIC DNA]</scope>
    <source>
        <strain evidence="2">Emoy2</strain>
    </source>
</reference>
<evidence type="ECO:0000313" key="2">
    <source>
        <dbReference type="Proteomes" id="UP000011713"/>
    </source>
</evidence>
<organism evidence="1 2">
    <name type="scientific">Hyaloperonospora arabidopsidis (strain Emoy2)</name>
    <name type="common">Downy mildew agent</name>
    <name type="synonym">Peronospora arabidopsidis</name>
    <dbReference type="NCBI Taxonomy" id="559515"/>
    <lineage>
        <taxon>Eukaryota</taxon>
        <taxon>Sar</taxon>
        <taxon>Stramenopiles</taxon>
        <taxon>Oomycota</taxon>
        <taxon>Peronosporomycetes</taxon>
        <taxon>Peronosporales</taxon>
        <taxon>Peronosporaceae</taxon>
        <taxon>Hyaloperonospora</taxon>
    </lineage>
</organism>
<dbReference type="EMBL" id="JH598649">
    <property type="status" value="NOT_ANNOTATED_CDS"/>
    <property type="molecule type" value="Genomic_DNA"/>
</dbReference>
<accession>M4BRM8</accession>
<protein>
    <submittedName>
        <fullName evidence="1">Uncharacterized protein</fullName>
    </submittedName>
</protein>
<keyword evidence="2" id="KW-1185">Reference proteome</keyword>
<dbReference type="EnsemblProtists" id="HpaT809068">
    <property type="protein sequence ID" value="HpaP809068"/>
    <property type="gene ID" value="HpaG809068"/>
</dbReference>
<proteinExistence type="predicted"/>
<sequence>MRRLTTATPASRLPLARLFEQQPIEELLELRSILAAQNLVAKIHENPIPRRLTENDAYLEWVKTKCRSKSSVKQMDKTAFDAFVKNVSVYLQQQEEQVFNEFGKIGPMEEEELTGHKAAEFVEAVKLKMARHMCMQTAMSFELLDKDKDGVRCSDVSRRQCGKRNGVQAYFRLYDYDAKVGDGRDFCDSNSCSTNASRRDEAHGTRVCCSQLPLALVTTLLP</sequence>
<dbReference type="eggNOG" id="ENOG502S45X">
    <property type="taxonomic scope" value="Eukaryota"/>
</dbReference>
<dbReference type="Proteomes" id="UP000011713">
    <property type="component" value="Unassembled WGS sequence"/>
</dbReference>
<dbReference type="InParanoid" id="M4BRM8"/>
<dbReference type="VEuPathDB" id="FungiDB:HpaG809068"/>
<dbReference type="HOGENOM" id="CLU_1247444_0_0_1"/>